<feature type="region of interest" description="Disordered" evidence="1">
    <location>
        <begin position="1"/>
        <end position="265"/>
    </location>
</feature>
<feature type="region of interest" description="Disordered" evidence="1">
    <location>
        <begin position="306"/>
        <end position="328"/>
    </location>
</feature>
<feature type="compositionally biased region" description="Basic and acidic residues" evidence="1">
    <location>
        <begin position="482"/>
        <end position="497"/>
    </location>
</feature>
<feature type="compositionally biased region" description="Gly residues" evidence="1">
    <location>
        <begin position="112"/>
        <end position="124"/>
    </location>
</feature>
<gene>
    <name evidence="2" type="ORF">P691DRAFT_456244</name>
</gene>
<feature type="compositionally biased region" description="Polar residues" evidence="1">
    <location>
        <begin position="14"/>
        <end position="23"/>
    </location>
</feature>
<feature type="region of interest" description="Disordered" evidence="1">
    <location>
        <begin position="678"/>
        <end position="711"/>
    </location>
</feature>
<feature type="compositionally biased region" description="Basic and acidic residues" evidence="1">
    <location>
        <begin position="231"/>
        <end position="241"/>
    </location>
</feature>
<feature type="compositionally biased region" description="Polar residues" evidence="1">
    <location>
        <begin position="172"/>
        <end position="190"/>
    </location>
</feature>
<reference evidence="2" key="1">
    <citation type="submission" date="2020-11" db="EMBL/GenBank/DDBJ databases">
        <authorList>
            <consortium name="DOE Joint Genome Institute"/>
            <person name="Ahrendt S."/>
            <person name="Riley R."/>
            <person name="Andreopoulos W."/>
            <person name="Labutti K."/>
            <person name="Pangilinan J."/>
            <person name="Ruiz-Duenas F.J."/>
            <person name="Barrasa J.M."/>
            <person name="Sanchez-Garcia M."/>
            <person name="Camarero S."/>
            <person name="Miyauchi S."/>
            <person name="Serrano A."/>
            <person name="Linde D."/>
            <person name="Babiker R."/>
            <person name="Drula E."/>
            <person name="Ayuso-Fernandez I."/>
            <person name="Pacheco R."/>
            <person name="Padilla G."/>
            <person name="Ferreira P."/>
            <person name="Barriuso J."/>
            <person name="Kellner H."/>
            <person name="Castanera R."/>
            <person name="Alfaro M."/>
            <person name="Ramirez L."/>
            <person name="Pisabarro A.G."/>
            <person name="Kuo A."/>
            <person name="Tritt A."/>
            <person name="Lipzen A."/>
            <person name="He G."/>
            <person name="Yan M."/>
            <person name="Ng V."/>
            <person name="Cullen D."/>
            <person name="Martin F."/>
            <person name="Rosso M.-N."/>
            <person name="Henrissat B."/>
            <person name="Hibbett D."/>
            <person name="Martinez A.T."/>
            <person name="Grigoriev I.V."/>
        </authorList>
    </citation>
    <scope>NUCLEOTIDE SEQUENCE</scope>
    <source>
        <strain evidence="2">MF-IS2</strain>
    </source>
</reference>
<feature type="compositionally biased region" description="Polar residues" evidence="1">
    <location>
        <begin position="452"/>
        <end position="481"/>
    </location>
</feature>
<feature type="region of interest" description="Disordered" evidence="1">
    <location>
        <begin position="404"/>
        <end position="497"/>
    </location>
</feature>
<evidence type="ECO:0000256" key="1">
    <source>
        <dbReference type="SAM" id="MobiDB-lite"/>
    </source>
</evidence>
<accession>A0A9P6BYU8</accession>
<dbReference type="EMBL" id="MU151564">
    <property type="protein sequence ID" value="KAF9442808.1"/>
    <property type="molecule type" value="Genomic_DNA"/>
</dbReference>
<organism evidence="2 3">
    <name type="scientific">Macrolepiota fuliginosa MF-IS2</name>
    <dbReference type="NCBI Taxonomy" id="1400762"/>
    <lineage>
        <taxon>Eukaryota</taxon>
        <taxon>Fungi</taxon>
        <taxon>Dikarya</taxon>
        <taxon>Basidiomycota</taxon>
        <taxon>Agaricomycotina</taxon>
        <taxon>Agaricomycetes</taxon>
        <taxon>Agaricomycetidae</taxon>
        <taxon>Agaricales</taxon>
        <taxon>Agaricineae</taxon>
        <taxon>Agaricaceae</taxon>
        <taxon>Macrolepiota</taxon>
    </lineage>
</organism>
<dbReference type="Proteomes" id="UP000807342">
    <property type="component" value="Unassembled WGS sequence"/>
</dbReference>
<dbReference type="AlphaFoldDB" id="A0A9P6BYU8"/>
<evidence type="ECO:0000313" key="3">
    <source>
        <dbReference type="Proteomes" id="UP000807342"/>
    </source>
</evidence>
<comment type="caution">
    <text evidence="2">The sequence shown here is derived from an EMBL/GenBank/DDBJ whole genome shotgun (WGS) entry which is preliminary data.</text>
</comment>
<keyword evidence="3" id="KW-1185">Reference proteome</keyword>
<feature type="compositionally biased region" description="Polar residues" evidence="1">
    <location>
        <begin position="306"/>
        <end position="321"/>
    </location>
</feature>
<evidence type="ECO:0000313" key="2">
    <source>
        <dbReference type="EMBL" id="KAF9442808.1"/>
    </source>
</evidence>
<protein>
    <submittedName>
        <fullName evidence="2">Uncharacterized protein</fullName>
    </submittedName>
</protein>
<feature type="compositionally biased region" description="Polar residues" evidence="1">
    <location>
        <begin position="51"/>
        <end position="61"/>
    </location>
</feature>
<dbReference type="OrthoDB" id="3216045at2759"/>
<sequence>MTTPTTPILSSSTHNDNTYNDMATPNGIAHSPSPSPYLPPQSLVPSPTFPPSSANSGNTIFSRGGSRRGSTSGSAKETDGEASPTRVNDTGSLSGRPSRRIPAPLKLFWGSSGSGSSNGSGSGSTGEDRIVLPERQPSPLRSVVRVDAFGREGEDEEEREEIRRRLTPLMGSASTRPSLEESAATSTSVRPSFESGRPSMDSYAGSSSVSLRRSPEPGYIREGSVSRPPTRLRESDPEAMRSRKRSMSVQGGLGGEFGVATNGSRGGSGSVVAGGSGNMSSAALSARERLARVRYGDLGGGTRPWSSLSMRSARTDNTSASLGVKSHGRSNRITAGSMEYDRERSPVLGGIERSISERTGEREMVQYRERSGSVSGVGTLGRYASLRTASEYNFTGNHSSVNLSMQHQTQHQPHPRAYSRMALSESSGGSGGHGRRGSGTFSSIGHGLMESPTLTVSTSASGSRDTPRSSSTGATSVSQVSAKEREREREELKELREKHAVETGALLNALSDSQRTCRVLREENGDLRERVAEVERENERLVRDLGELEREVERLRFSRERERVWERERLREREWDREREVGRGLSVSAGPGASGWRATATPLAKQRDVALGNRTMPRLNRWQGFERDPEHYDDLESTMKHTRSKLDNVLFPGEDELEPSFDDRHSLHEEDLVMQVEQKDEEDALSSTSTPAAPHRRRLSTSSSIFPIPPPNMTMLLHDETSMFPGTNRDSADVASLSGFKLSMSPVLPIPRVLKERHAMNNSVSSNISVSPPENFSMVTGSPGSLFLKPEHEMMLDEMESLDLGRSDKNEAEVWNE</sequence>
<feature type="compositionally biased region" description="Low complexity" evidence="1">
    <location>
        <begin position="1"/>
        <end position="13"/>
    </location>
</feature>
<proteinExistence type="predicted"/>
<feature type="compositionally biased region" description="Low complexity" evidence="1">
    <location>
        <begin position="62"/>
        <end position="74"/>
    </location>
</feature>
<name>A0A9P6BYU8_9AGAR</name>
<feature type="compositionally biased region" description="Polar residues" evidence="1">
    <location>
        <begin position="85"/>
        <end position="95"/>
    </location>
</feature>